<feature type="transmembrane region" description="Helical" evidence="5">
    <location>
        <begin position="242"/>
        <end position="263"/>
    </location>
</feature>
<dbReference type="Proteomes" id="UP000251120">
    <property type="component" value="Chromosome"/>
</dbReference>
<dbReference type="OrthoDB" id="6019878at2"/>
<reference evidence="8 10" key="2">
    <citation type="submission" date="2019-08" db="EMBL/GenBank/DDBJ databases">
        <title>Complete genome sequences of Francisella adeliensis (FSC1325 and FSC1326).</title>
        <authorList>
            <person name="Ohrman C."/>
            <person name="Uneklint I."/>
            <person name="Vallesi A."/>
            <person name="Karlsson L."/>
            <person name="Sjodin A."/>
        </authorList>
    </citation>
    <scope>NUCLEOTIDE SEQUENCE [LARGE SCALE GENOMIC DNA]</scope>
    <source>
        <strain evidence="8 10">FSC1325</strain>
    </source>
</reference>
<evidence type="ECO:0000313" key="7">
    <source>
        <dbReference type="EMBL" id="AXA34077.1"/>
    </source>
</evidence>
<evidence type="ECO:0000256" key="3">
    <source>
        <dbReference type="ARBA" id="ARBA00022989"/>
    </source>
</evidence>
<feature type="transmembrane region" description="Helical" evidence="5">
    <location>
        <begin position="122"/>
        <end position="139"/>
    </location>
</feature>
<dbReference type="RefSeq" id="WP_112870253.1">
    <property type="nucleotide sequence ID" value="NZ_CP021781.1"/>
</dbReference>
<feature type="transmembrane region" description="Helical" evidence="5">
    <location>
        <begin position="145"/>
        <end position="166"/>
    </location>
</feature>
<feature type="transmembrane region" description="Helical" evidence="5">
    <location>
        <begin position="208"/>
        <end position="230"/>
    </location>
</feature>
<evidence type="ECO:0000313" key="10">
    <source>
        <dbReference type="Proteomes" id="UP000681131"/>
    </source>
</evidence>
<keyword evidence="4 5" id="KW-0472">Membrane</keyword>
<gene>
    <name evidence="7" type="ORF">CDH04_06485</name>
    <name evidence="8" type="ORF">FZC43_06485</name>
</gene>
<evidence type="ECO:0000256" key="1">
    <source>
        <dbReference type="ARBA" id="ARBA00004141"/>
    </source>
</evidence>
<feature type="transmembrane region" description="Helical" evidence="5">
    <location>
        <begin position="36"/>
        <end position="59"/>
    </location>
</feature>
<evidence type="ECO:0000313" key="9">
    <source>
        <dbReference type="Proteomes" id="UP000251120"/>
    </source>
</evidence>
<dbReference type="InterPro" id="IPR037185">
    <property type="entry name" value="EmrE-like"/>
</dbReference>
<feature type="transmembrane region" description="Helical" evidence="5">
    <location>
        <begin position="269"/>
        <end position="287"/>
    </location>
</feature>
<feature type="transmembrane region" description="Helical" evidence="5">
    <location>
        <begin position="178"/>
        <end position="196"/>
    </location>
</feature>
<evidence type="ECO:0000313" key="8">
    <source>
        <dbReference type="EMBL" id="QIW12317.1"/>
    </source>
</evidence>
<dbReference type="Proteomes" id="UP000681131">
    <property type="component" value="Chromosome"/>
</dbReference>
<dbReference type="EMBL" id="CP043424">
    <property type="protein sequence ID" value="QIW12317.1"/>
    <property type="molecule type" value="Genomic_DNA"/>
</dbReference>
<dbReference type="EMBL" id="CP021781">
    <property type="protein sequence ID" value="AXA34077.1"/>
    <property type="molecule type" value="Genomic_DNA"/>
</dbReference>
<keyword evidence="2 5" id="KW-0812">Transmembrane</keyword>
<sequence>MISINNIVSMSLMILSATMITFGSLARKFLMNIDGIYFTMFICFVGGSILMWWIVCISSFKKITPFNWRSVYIRVCLGLFAQILFFISLSKGSLLITILLFNTSPLFIPVINFIFFKRKISYYSFICILFSFFGIYLILGTGSGINLFALCALFSGILNAASQVVLHDASKKENIFIINLWIYTFIGILMIIFLPLNKPSLASFDSILTQPVITWSCITIIVLSISSQIFRVKAFKYTKDPSFIAPGMYFSVIVAVILDSYMYHISLSYSEILGVVIVCLASILSIVKK</sequence>
<organism evidence="7 9">
    <name type="scientific">Francisella adeliensis</name>
    <dbReference type="NCBI Taxonomy" id="2007306"/>
    <lineage>
        <taxon>Bacteria</taxon>
        <taxon>Pseudomonadati</taxon>
        <taxon>Pseudomonadota</taxon>
        <taxon>Gammaproteobacteria</taxon>
        <taxon>Thiotrichales</taxon>
        <taxon>Francisellaceae</taxon>
        <taxon>Francisella</taxon>
    </lineage>
</organism>
<keyword evidence="10" id="KW-1185">Reference proteome</keyword>
<dbReference type="PANTHER" id="PTHR22911:SF6">
    <property type="entry name" value="SOLUTE CARRIER FAMILY 35 MEMBER G1"/>
    <property type="match status" value="1"/>
</dbReference>
<evidence type="ECO:0000256" key="4">
    <source>
        <dbReference type="ARBA" id="ARBA00023136"/>
    </source>
</evidence>
<dbReference type="GO" id="GO:0016020">
    <property type="term" value="C:membrane"/>
    <property type="evidence" value="ECO:0007669"/>
    <property type="project" value="UniProtKB-SubCell"/>
</dbReference>
<feature type="domain" description="EamA" evidence="6">
    <location>
        <begin position="11"/>
        <end position="139"/>
    </location>
</feature>
<feature type="transmembrane region" description="Helical" evidence="5">
    <location>
        <begin position="71"/>
        <end position="89"/>
    </location>
</feature>
<feature type="transmembrane region" description="Helical" evidence="5">
    <location>
        <begin position="12"/>
        <end position="30"/>
    </location>
</feature>
<dbReference type="PANTHER" id="PTHR22911">
    <property type="entry name" value="ACYL-MALONYL CONDENSING ENZYME-RELATED"/>
    <property type="match status" value="1"/>
</dbReference>
<dbReference type="InterPro" id="IPR000620">
    <property type="entry name" value="EamA_dom"/>
</dbReference>
<feature type="transmembrane region" description="Helical" evidence="5">
    <location>
        <begin position="95"/>
        <end position="115"/>
    </location>
</feature>
<evidence type="ECO:0000259" key="6">
    <source>
        <dbReference type="Pfam" id="PF00892"/>
    </source>
</evidence>
<dbReference type="KEGG" id="fad:CDH04_06485"/>
<dbReference type="SUPFAM" id="SSF103481">
    <property type="entry name" value="Multidrug resistance efflux transporter EmrE"/>
    <property type="match status" value="2"/>
</dbReference>
<accession>A0A2Z4XYX6</accession>
<name>A0A2Z4XYX6_9GAMM</name>
<protein>
    <submittedName>
        <fullName evidence="8">DMT family transporter</fullName>
    </submittedName>
</protein>
<keyword evidence="3 5" id="KW-1133">Transmembrane helix</keyword>
<evidence type="ECO:0000256" key="2">
    <source>
        <dbReference type="ARBA" id="ARBA00022692"/>
    </source>
</evidence>
<dbReference type="AlphaFoldDB" id="A0A2Z4XYX6"/>
<evidence type="ECO:0000256" key="5">
    <source>
        <dbReference type="SAM" id="Phobius"/>
    </source>
</evidence>
<comment type="subcellular location">
    <subcellularLocation>
        <location evidence="1">Membrane</location>
        <topology evidence="1">Multi-pass membrane protein</topology>
    </subcellularLocation>
</comment>
<dbReference type="Pfam" id="PF00892">
    <property type="entry name" value="EamA"/>
    <property type="match status" value="1"/>
</dbReference>
<reference evidence="7 9" key="1">
    <citation type="submission" date="2017-06" db="EMBL/GenBank/DDBJ databases">
        <title>Complete genome of Francisella adeliensis.</title>
        <authorList>
            <person name="Vallesi A."/>
            <person name="Sjodin A."/>
        </authorList>
    </citation>
    <scope>NUCLEOTIDE SEQUENCE [LARGE SCALE GENOMIC DNA]</scope>
    <source>
        <strain evidence="7 9">FDC440</strain>
    </source>
</reference>
<proteinExistence type="predicted"/>